<keyword evidence="2" id="KW-0813">Transport</keyword>
<evidence type="ECO:0000256" key="2">
    <source>
        <dbReference type="ARBA" id="ARBA00022448"/>
    </source>
</evidence>
<evidence type="ECO:0000259" key="10">
    <source>
        <dbReference type="Pfam" id="PF04290"/>
    </source>
</evidence>
<evidence type="ECO:0000256" key="9">
    <source>
        <dbReference type="SAM" id="Phobius"/>
    </source>
</evidence>
<dbReference type="Proteomes" id="UP000241238">
    <property type="component" value="Chromosome"/>
</dbReference>
<dbReference type="EMBL" id="CP028103">
    <property type="protein sequence ID" value="AVQ30086.1"/>
    <property type="molecule type" value="Genomic_DNA"/>
</dbReference>
<dbReference type="InterPro" id="IPR007387">
    <property type="entry name" value="TRAP_DctQ"/>
</dbReference>
<keyword evidence="12" id="KW-1185">Reference proteome</keyword>
<dbReference type="PANTHER" id="PTHR35011">
    <property type="entry name" value="2,3-DIKETO-L-GULONATE TRAP TRANSPORTER SMALL PERMEASE PROTEIN YIAM"/>
    <property type="match status" value="1"/>
</dbReference>
<feature type="transmembrane region" description="Helical" evidence="9">
    <location>
        <begin position="12"/>
        <end position="32"/>
    </location>
</feature>
<keyword evidence="4" id="KW-0997">Cell inner membrane</keyword>
<organism evidence="11 12">
    <name type="scientific">Fusobacterium varium ATCC 27725</name>
    <dbReference type="NCBI Taxonomy" id="469618"/>
    <lineage>
        <taxon>Bacteria</taxon>
        <taxon>Fusobacteriati</taxon>
        <taxon>Fusobacteriota</taxon>
        <taxon>Fusobacteriia</taxon>
        <taxon>Fusobacteriales</taxon>
        <taxon>Fusobacteriaceae</taxon>
        <taxon>Fusobacterium</taxon>
    </lineage>
</organism>
<evidence type="ECO:0000256" key="4">
    <source>
        <dbReference type="ARBA" id="ARBA00022519"/>
    </source>
</evidence>
<feature type="transmembrane region" description="Helical" evidence="9">
    <location>
        <begin position="128"/>
        <end position="146"/>
    </location>
</feature>
<keyword evidence="7 9" id="KW-0472">Membrane</keyword>
<proteinExistence type="inferred from homology"/>
<accession>A0ABN5JDH1</accession>
<feature type="domain" description="Tripartite ATP-independent periplasmic transporters DctQ component" evidence="10">
    <location>
        <begin position="23"/>
        <end position="150"/>
    </location>
</feature>
<feature type="transmembrane region" description="Helical" evidence="9">
    <location>
        <begin position="86"/>
        <end position="108"/>
    </location>
</feature>
<comment type="similarity">
    <text evidence="8">Belongs to the TRAP transporter small permease family.</text>
</comment>
<reference evidence="12" key="1">
    <citation type="journal article" date="2018" name="MSphere">
        <title>Fusobacterium Genomics Using MinION and Illumina Sequencing Enables Genome Completion and Correction.</title>
        <authorList>
            <person name="Todd S.M."/>
            <person name="Settlage R.E."/>
            <person name="Lahmers K.K."/>
            <person name="Slade D.J."/>
        </authorList>
    </citation>
    <scope>NUCLEOTIDE SEQUENCE [LARGE SCALE GENOMIC DNA]</scope>
    <source>
        <strain evidence="12">ATCC 27725</strain>
    </source>
</reference>
<dbReference type="Pfam" id="PF04290">
    <property type="entry name" value="DctQ"/>
    <property type="match status" value="1"/>
</dbReference>
<evidence type="ECO:0000256" key="6">
    <source>
        <dbReference type="ARBA" id="ARBA00022989"/>
    </source>
</evidence>
<evidence type="ECO:0000256" key="3">
    <source>
        <dbReference type="ARBA" id="ARBA00022475"/>
    </source>
</evidence>
<keyword evidence="3" id="KW-1003">Cell membrane</keyword>
<feature type="transmembrane region" description="Helical" evidence="9">
    <location>
        <begin position="47"/>
        <end position="65"/>
    </location>
</feature>
<keyword evidence="5 9" id="KW-0812">Transmembrane</keyword>
<evidence type="ECO:0000313" key="12">
    <source>
        <dbReference type="Proteomes" id="UP000241238"/>
    </source>
</evidence>
<name>A0ABN5JDH1_FUSVA</name>
<protein>
    <submittedName>
        <fullName evidence="11">TRAP transporter small permease</fullName>
    </submittedName>
</protein>
<evidence type="ECO:0000256" key="5">
    <source>
        <dbReference type="ARBA" id="ARBA00022692"/>
    </source>
</evidence>
<comment type="subcellular location">
    <subcellularLocation>
        <location evidence="1">Cell inner membrane</location>
        <topology evidence="1">Multi-pass membrane protein</topology>
    </subcellularLocation>
</comment>
<dbReference type="InterPro" id="IPR055348">
    <property type="entry name" value="DctQ"/>
</dbReference>
<dbReference type="PANTHER" id="PTHR35011:SF2">
    <property type="entry name" value="2,3-DIKETO-L-GULONATE TRAP TRANSPORTER SMALL PERMEASE PROTEIN YIAM"/>
    <property type="match status" value="1"/>
</dbReference>
<keyword evidence="6 9" id="KW-1133">Transmembrane helix</keyword>
<evidence type="ECO:0000256" key="1">
    <source>
        <dbReference type="ARBA" id="ARBA00004429"/>
    </source>
</evidence>
<gene>
    <name evidence="11" type="ORF">C4N18_02140</name>
</gene>
<evidence type="ECO:0000313" key="11">
    <source>
        <dbReference type="EMBL" id="AVQ30086.1"/>
    </source>
</evidence>
<evidence type="ECO:0000256" key="7">
    <source>
        <dbReference type="ARBA" id="ARBA00023136"/>
    </source>
</evidence>
<sequence length="159" mass="18540">MKRIKNVLDKIIEIFCIAIMGIMTLLVTWQVITRYVFNKPSVFTEQVSQYLFVWLVMYGSAYVFGKREHMQISFIRDMAPENIKRIIDVIQEIIISIFVLGVMIYGGYFSSLKQMTQVDAVLQMPIGIIYSAIPISGVFIVFYVIYNIKKIIFNKKEEE</sequence>
<evidence type="ECO:0000256" key="8">
    <source>
        <dbReference type="ARBA" id="ARBA00038436"/>
    </source>
</evidence>